<dbReference type="PROSITE" id="PS51197">
    <property type="entry name" value="HTH_RRF2_2"/>
    <property type="match status" value="1"/>
</dbReference>
<evidence type="ECO:0000256" key="1">
    <source>
        <dbReference type="ARBA" id="ARBA00023125"/>
    </source>
</evidence>
<dbReference type="PANTHER" id="PTHR33221">
    <property type="entry name" value="WINGED HELIX-TURN-HELIX TRANSCRIPTIONAL REGULATOR, RRF2 FAMILY"/>
    <property type="match status" value="1"/>
</dbReference>
<evidence type="ECO:0000313" key="3">
    <source>
        <dbReference type="Proteomes" id="UP000526501"/>
    </source>
</evidence>
<dbReference type="Pfam" id="PF02082">
    <property type="entry name" value="Rrf2"/>
    <property type="match status" value="1"/>
</dbReference>
<gene>
    <name evidence="2" type="ORF">H5P27_01340</name>
</gene>
<dbReference type="RefSeq" id="WP_185658582.1">
    <property type="nucleotide sequence ID" value="NZ_CAWPOO010000001.1"/>
</dbReference>
<dbReference type="GO" id="GO:0005829">
    <property type="term" value="C:cytosol"/>
    <property type="evidence" value="ECO:0007669"/>
    <property type="project" value="TreeGrafter"/>
</dbReference>
<dbReference type="Proteomes" id="UP000526501">
    <property type="component" value="Unassembled WGS sequence"/>
</dbReference>
<dbReference type="AlphaFoldDB" id="A0A7X1B2Y8"/>
<dbReference type="GO" id="GO:0003677">
    <property type="term" value="F:DNA binding"/>
    <property type="evidence" value="ECO:0007669"/>
    <property type="project" value="UniProtKB-KW"/>
</dbReference>
<evidence type="ECO:0000313" key="2">
    <source>
        <dbReference type="EMBL" id="MBC2604691.1"/>
    </source>
</evidence>
<accession>A0A7X1B2Y8</accession>
<name>A0A7X1B2Y8_9BACT</name>
<keyword evidence="1" id="KW-0238">DNA-binding</keyword>
<organism evidence="2 3">
    <name type="scientific">Pelagicoccus albus</name>
    <dbReference type="NCBI Taxonomy" id="415222"/>
    <lineage>
        <taxon>Bacteria</taxon>
        <taxon>Pseudomonadati</taxon>
        <taxon>Verrucomicrobiota</taxon>
        <taxon>Opitutia</taxon>
        <taxon>Puniceicoccales</taxon>
        <taxon>Pelagicoccaceae</taxon>
        <taxon>Pelagicoccus</taxon>
    </lineage>
</organism>
<protein>
    <submittedName>
        <fullName evidence="2">Rrf2 family transcriptional regulator</fullName>
    </submittedName>
</protein>
<dbReference type="EMBL" id="JACHVC010000001">
    <property type="protein sequence ID" value="MBC2604691.1"/>
    <property type="molecule type" value="Genomic_DNA"/>
</dbReference>
<dbReference type="InterPro" id="IPR036390">
    <property type="entry name" value="WH_DNA-bd_sf"/>
</dbReference>
<reference evidence="2 3" key="1">
    <citation type="submission" date="2020-07" db="EMBL/GenBank/DDBJ databases">
        <authorList>
            <person name="Feng X."/>
        </authorList>
    </citation>
    <scope>NUCLEOTIDE SEQUENCE [LARGE SCALE GENOMIC DNA]</scope>
    <source>
        <strain evidence="2 3">JCM23202</strain>
    </source>
</reference>
<dbReference type="Gene3D" id="1.10.10.10">
    <property type="entry name" value="Winged helix-like DNA-binding domain superfamily/Winged helix DNA-binding domain"/>
    <property type="match status" value="1"/>
</dbReference>
<keyword evidence="3" id="KW-1185">Reference proteome</keyword>
<sequence length="144" mass="15879">MELTKFSDYSLRTLIYLGINEERVVPLLEISEAYSISRNTLAKISNFLSQHEVIISSRGNQGGVRLAKAAEDINIGTLVRKTESHIPLVECFASDGGSCCINKCCTLKGVLRSAENAFYKELEKYSLADLITGKSRIREAFGIG</sequence>
<proteinExistence type="predicted"/>
<dbReference type="PANTHER" id="PTHR33221:SF4">
    <property type="entry name" value="HTH-TYPE TRANSCRIPTIONAL REPRESSOR NSRR"/>
    <property type="match status" value="1"/>
</dbReference>
<dbReference type="NCBIfam" id="TIGR00738">
    <property type="entry name" value="rrf2_super"/>
    <property type="match status" value="1"/>
</dbReference>
<dbReference type="SUPFAM" id="SSF46785">
    <property type="entry name" value="Winged helix' DNA-binding domain"/>
    <property type="match status" value="1"/>
</dbReference>
<dbReference type="InterPro" id="IPR000944">
    <property type="entry name" value="Tscrpt_reg_Rrf2"/>
</dbReference>
<dbReference type="GO" id="GO:0003700">
    <property type="term" value="F:DNA-binding transcription factor activity"/>
    <property type="evidence" value="ECO:0007669"/>
    <property type="project" value="TreeGrafter"/>
</dbReference>
<comment type="caution">
    <text evidence="2">The sequence shown here is derived from an EMBL/GenBank/DDBJ whole genome shotgun (WGS) entry which is preliminary data.</text>
</comment>
<dbReference type="InterPro" id="IPR036388">
    <property type="entry name" value="WH-like_DNA-bd_sf"/>
</dbReference>